<dbReference type="InterPro" id="IPR041395">
    <property type="entry name" value="McpB_HAMP_3rd"/>
</dbReference>
<dbReference type="Pfam" id="PF13682">
    <property type="entry name" value="CZB"/>
    <property type="match status" value="1"/>
</dbReference>
<dbReference type="Gene3D" id="1.20.120.30">
    <property type="entry name" value="Aspartate receptor, ligand-binding domain"/>
    <property type="match status" value="1"/>
</dbReference>
<dbReference type="SMART" id="SM00283">
    <property type="entry name" value="MA"/>
    <property type="match status" value="1"/>
</dbReference>
<keyword evidence="2" id="KW-0488">Methylation</keyword>
<keyword evidence="7" id="KW-0812">Transmembrane</keyword>
<evidence type="ECO:0000313" key="9">
    <source>
        <dbReference type="EMBL" id="PPK77951.1"/>
    </source>
</evidence>
<dbReference type="EMBL" id="PTIZ01000001">
    <property type="protein sequence ID" value="PPK77951.1"/>
    <property type="molecule type" value="Genomic_DNA"/>
</dbReference>
<feature type="domain" description="Methyl-accepting transducer" evidence="8">
    <location>
        <begin position="450"/>
        <end position="679"/>
    </location>
</feature>
<dbReference type="InterPro" id="IPR004090">
    <property type="entry name" value="Chemotax_Me-accpt_rcpt"/>
</dbReference>
<dbReference type="GO" id="GO:0004888">
    <property type="term" value="F:transmembrane signaling receptor activity"/>
    <property type="evidence" value="ECO:0007669"/>
    <property type="project" value="InterPro"/>
</dbReference>
<evidence type="ECO:0000256" key="5">
    <source>
        <dbReference type="PROSITE-ProRule" id="PRU00284"/>
    </source>
</evidence>
<dbReference type="SUPFAM" id="SSF58104">
    <property type="entry name" value="Methyl-accepting chemotaxis protein (MCP) signaling domain"/>
    <property type="match status" value="1"/>
</dbReference>
<comment type="subcellular location">
    <subcellularLocation>
        <location evidence="1">Membrane</location>
    </subcellularLocation>
</comment>
<dbReference type="Proteomes" id="UP000240010">
    <property type="component" value="Unassembled WGS sequence"/>
</dbReference>
<dbReference type="AlphaFoldDB" id="A0A2S6HKP9"/>
<name>A0A2S6HKP9_9GAMM</name>
<proteinExistence type="inferred from homology"/>
<dbReference type="GO" id="GO:0006935">
    <property type="term" value="P:chemotaxis"/>
    <property type="evidence" value="ECO:0007669"/>
    <property type="project" value="InterPro"/>
</dbReference>
<dbReference type="RefSeq" id="WP_104427356.1">
    <property type="nucleotide sequence ID" value="NZ_PTIZ01000001.1"/>
</dbReference>
<comment type="similarity">
    <text evidence="4">Belongs to the methyl-accepting chemotaxis (MCP) protein family.</text>
</comment>
<feature type="coiled-coil region" evidence="6">
    <location>
        <begin position="440"/>
        <end position="506"/>
    </location>
</feature>
<organism evidence="9 10">
    <name type="scientific">Methylobacter tundripaludum</name>
    <dbReference type="NCBI Taxonomy" id="173365"/>
    <lineage>
        <taxon>Bacteria</taxon>
        <taxon>Pseudomonadati</taxon>
        <taxon>Pseudomonadota</taxon>
        <taxon>Gammaproteobacteria</taxon>
        <taxon>Methylococcales</taxon>
        <taxon>Methylococcaceae</taxon>
        <taxon>Methylobacter</taxon>
    </lineage>
</organism>
<evidence type="ECO:0000256" key="1">
    <source>
        <dbReference type="ARBA" id="ARBA00004370"/>
    </source>
</evidence>
<keyword evidence="7" id="KW-1133">Transmembrane helix</keyword>
<evidence type="ECO:0000256" key="7">
    <source>
        <dbReference type="SAM" id="Phobius"/>
    </source>
</evidence>
<dbReference type="FunFam" id="1.10.287.950:FF:000001">
    <property type="entry name" value="Methyl-accepting chemotaxis sensory transducer"/>
    <property type="match status" value="1"/>
</dbReference>
<evidence type="ECO:0000256" key="3">
    <source>
        <dbReference type="ARBA" id="ARBA00023224"/>
    </source>
</evidence>
<evidence type="ECO:0000256" key="6">
    <source>
        <dbReference type="SAM" id="Coils"/>
    </source>
</evidence>
<keyword evidence="3 5" id="KW-0807">Transducer</keyword>
<evidence type="ECO:0000259" key="8">
    <source>
        <dbReference type="PROSITE" id="PS50111"/>
    </source>
</evidence>
<dbReference type="InterPro" id="IPR051310">
    <property type="entry name" value="MCP_chemotaxis"/>
</dbReference>
<protein>
    <submittedName>
        <fullName evidence="9">Methyl-accepting chemotaxis protein</fullName>
    </submittedName>
</protein>
<keyword evidence="7" id="KW-0472">Membrane</keyword>
<sequence length="878" mass="95106">MFKNIFISFKNRILLGFCSLIIMMAVIIYVSLDQFSTVQQNTAELNSTIMPFAIAVEGMVVDVIQVQQFLTDVSATHDPEGYKDAEDAAADFKKRMKEILAFESITASQKEELAKLDAAFDPFYNQGKLMASAYIGQGIQAGNAIMEDFDVASLSLTDLTRKLKSAAVNKQMQTTTDLSSATKHASHLLIGISVLLVTLSLGIAFYLANYLYKQLGIDPFYAKAIAKEIAQGNFKRDINLDEGDKSSLLYAIKTIQTSINAFVAAQTVMSQKHAEGWIWAEIDAAQFPGTYGKMARDINALTKSHIDVKMQVVKVITQYAKGDFSLDMDRLPGDKAKITEAVDNVKKTLFEVSSEIDALAEAGSKGDFSKRADTSRFEFMFKDILTDFNTLIETCDIGFKDILSVTNAMAQGDMTQVIDKHYPGTFGEVITGMNITGEHLKSLVSEIKEATENINTAAKEIASGNNDLSHRTEEQAASLEETAASMEELTSTVQANSENAKQANQLAKSAEEIADKGVTVVGKVVTTMDSINASSHKIVDIISVIDGIAFQTNILALNAAVEAARAGEQGRGFAVVASEVRNLAQRAATAAGEIKGLIADSVEKVEDGSKLVTQAGHTMKDIVSSIHHVTAIMSEISAASVEQSSGITQVNQAIAQMDDVTQQNAALVEQAAAAAESMEDQAQNLSATVAVFKTGDDSLSPAINRIKQKAIPVKIETYKGKHTTSVSENKSIHNVKEISMDLDVALHKHAEWKVKFRTAISHNEKLDVVTISKDNCCDFGKWLHGNTKLHLGHLESFSECISKHAAFHVEAGKVAQAINDKRLQEANTMLNTDSDFIAASSAVGVAIMRLKKDVALSTKPVVAKHQPMAVADGGWEEF</sequence>
<evidence type="ECO:0000256" key="4">
    <source>
        <dbReference type="ARBA" id="ARBA00029447"/>
    </source>
</evidence>
<feature type="transmembrane region" description="Helical" evidence="7">
    <location>
        <begin position="12"/>
        <end position="32"/>
    </location>
</feature>
<dbReference type="PANTHER" id="PTHR43531">
    <property type="entry name" value="PROTEIN ICFG"/>
    <property type="match status" value="1"/>
</dbReference>
<keyword evidence="6" id="KW-0175">Coiled coil</keyword>
<dbReference type="Gene3D" id="1.20.120.1530">
    <property type="match status" value="2"/>
</dbReference>
<dbReference type="GO" id="GO:0005886">
    <property type="term" value="C:plasma membrane"/>
    <property type="evidence" value="ECO:0007669"/>
    <property type="project" value="TreeGrafter"/>
</dbReference>
<evidence type="ECO:0000313" key="10">
    <source>
        <dbReference type="Proteomes" id="UP000240010"/>
    </source>
</evidence>
<dbReference type="PROSITE" id="PS50111">
    <property type="entry name" value="CHEMOTAXIS_TRANSDUC_2"/>
    <property type="match status" value="1"/>
</dbReference>
<feature type="transmembrane region" description="Helical" evidence="7">
    <location>
        <begin position="188"/>
        <end position="208"/>
    </location>
</feature>
<evidence type="ECO:0000256" key="2">
    <source>
        <dbReference type="ARBA" id="ARBA00022481"/>
    </source>
</evidence>
<reference evidence="9 10" key="1">
    <citation type="submission" date="2018-02" db="EMBL/GenBank/DDBJ databases">
        <title>Subsurface microbial communities from deep shales in Ohio and West Virginia, USA.</title>
        <authorList>
            <person name="Wrighton K."/>
        </authorList>
    </citation>
    <scope>NUCLEOTIDE SEQUENCE [LARGE SCALE GENOMIC DNA]</scope>
    <source>
        <strain evidence="9 10">OWC-DMM</strain>
    </source>
</reference>
<accession>A0A2S6HKP9</accession>
<dbReference type="PRINTS" id="PR00260">
    <property type="entry name" value="CHEMTRNSDUCR"/>
</dbReference>
<dbReference type="Pfam" id="PF00015">
    <property type="entry name" value="MCPsignal"/>
    <property type="match status" value="1"/>
</dbReference>
<comment type="caution">
    <text evidence="9">The sequence shown here is derived from an EMBL/GenBank/DDBJ whole genome shotgun (WGS) entry which is preliminary data.</text>
</comment>
<dbReference type="GO" id="GO:0007165">
    <property type="term" value="P:signal transduction"/>
    <property type="evidence" value="ECO:0007669"/>
    <property type="project" value="UniProtKB-KW"/>
</dbReference>
<dbReference type="CDD" id="cd11386">
    <property type="entry name" value="MCP_signal"/>
    <property type="match status" value="1"/>
</dbReference>
<dbReference type="InterPro" id="IPR004089">
    <property type="entry name" value="MCPsignal_dom"/>
</dbReference>
<dbReference type="Gene3D" id="1.10.287.950">
    <property type="entry name" value="Methyl-accepting chemotaxis protein"/>
    <property type="match status" value="1"/>
</dbReference>
<gene>
    <name evidence="9" type="ORF">B0F87_101333</name>
</gene>
<dbReference type="Pfam" id="PF18575">
    <property type="entry name" value="HAMP_N3"/>
    <property type="match status" value="1"/>
</dbReference>
<dbReference type="InterPro" id="IPR025991">
    <property type="entry name" value="Chemoreceptor_zinc-bind_dom"/>
</dbReference>
<dbReference type="PANTHER" id="PTHR43531:SF14">
    <property type="entry name" value="METHYL-ACCEPTING CHEMOTAXIS PROTEIN I-RELATED"/>
    <property type="match status" value="1"/>
</dbReference>
<feature type="coiled-coil region" evidence="6">
    <location>
        <begin position="650"/>
        <end position="688"/>
    </location>
</feature>